<dbReference type="Pfam" id="PF06094">
    <property type="entry name" value="GGACT"/>
    <property type="match status" value="1"/>
</dbReference>
<evidence type="ECO:0000313" key="2">
    <source>
        <dbReference type="EMBL" id="TYB80550.1"/>
    </source>
</evidence>
<dbReference type="InterPro" id="IPR036568">
    <property type="entry name" value="GGCT-like_sf"/>
</dbReference>
<feature type="domain" description="Gamma-glutamylcyclotransferase AIG2-like" evidence="1">
    <location>
        <begin position="7"/>
        <end position="104"/>
    </location>
</feature>
<name>A0A5D0RG21_9RHOB</name>
<evidence type="ECO:0000259" key="1">
    <source>
        <dbReference type="Pfam" id="PF06094"/>
    </source>
</evidence>
<accession>A0A5D0RG21</accession>
<reference evidence="2 3" key="1">
    <citation type="submission" date="2019-08" db="EMBL/GenBank/DDBJ databases">
        <title>Identification of a novel species of the genus Boseongicola.</title>
        <authorList>
            <person name="Zhang X.-Q."/>
        </authorList>
    </citation>
    <scope>NUCLEOTIDE SEQUENCE [LARGE SCALE GENOMIC DNA]</scope>
    <source>
        <strain evidence="2 3">HY14</strain>
    </source>
</reference>
<dbReference type="GO" id="GO:0016740">
    <property type="term" value="F:transferase activity"/>
    <property type="evidence" value="ECO:0007669"/>
    <property type="project" value="UniProtKB-KW"/>
</dbReference>
<dbReference type="AlphaFoldDB" id="A0A5D0RG21"/>
<protein>
    <submittedName>
        <fullName evidence="2">Gamma-glutamylcyclotransferase</fullName>
    </submittedName>
</protein>
<dbReference type="Proteomes" id="UP000322080">
    <property type="component" value="Unassembled WGS sequence"/>
</dbReference>
<sequence length="188" mass="20608">MSDAFFFGYGSLVNRRTHDFPEAHPARVSGWRRAWRHSPLRDVSFLTVVPSPGAVIDGLIAAVPGADWTALDERERAYHRHPVTRAVAHPVGRDIEVAIYAIPGVDQAVPSAAHPVLLSYVDVVVQGFLTEFGEAGVRHFFETTDGWEVPILDDRAAPRYRRAQSLSGAERDMVDDGLATVGAGIVRL</sequence>
<dbReference type="InterPro" id="IPR009288">
    <property type="entry name" value="AIG2-like_dom"/>
</dbReference>
<dbReference type="EMBL" id="VSIY01000013">
    <property type="protein sequence ID" value="TYB80550.1"/>
    <property type="molecule type" value="Genomic_DNA"/>
</dbReference>
<evidence type="ECO:0000313" key="3">
    <source>
        <dbReference type="Proteomes" id="UP000322080"/>
    </source>
</evidence>
<dbReference type="CDD" id="cd06661">
    <property type="entry name" value="GGCT_like"/>
    <property type="match status" value="1"/>
</dbReference>
<dbReference type="InterPro" id="IPR013024">
    <property type="entry name" value="GGCT-like"/>
</dbReference>
<keyword evidence="2" id="KW-0808">Transferase</keyword>
<dbReference type="RefSeq" id="WP_148378679.1">
    <property type="nucleotide sequence ID" value="NZ_VSIY01000013.1"/>
</dbReference>
<keyword evidence="3" id="KW-1185">Reference proteome</keyword>
<comment type="caution">
    <text evidence="2">The sequence shown here is derived from an EMBL/GenBank/DDBJ whole genome shotgun (WGS) entry which is preliminary data.</text>
</comment>
<gene>
    <name evidence="2" type="ORF">FVF75_12995</name>
</gene>
<dbReference type="SUPFAM" id="SSF110857">
    <property type="entry name" value="Gamma-glutamyl cyclotransferase-like"/>
    <property type="match status" value="1"/>
</dbReference>
<organism evidence="2 3">
    <name type="scientific">Maritimibacter fusiformis</name>
    <dbReference type="NCBI Taxonomy" id="2603819"/>
    <lineage>
        <taxon>Bacteria</taxon>
        <taxon>Pseudomonadati</taxon>
        <taxon>Pseudomonadota</taxon>
        <taxon>Alphaproteobacteria</taxon>
        <taxon>Rhodobacterales</taxon>
        <taxon>Roseobacteraceae</taxon>
        <taxon>Maritimibacter</taxon>
    </lineage>
</organism>
<dbReference type="Gene3D" id="3.10.490.10">
    <property type="entry name" value="Gamma-glutamyl cyclotransferase-like"/>
    <property type="match status" value="1"/>
</dbReference>
<proteinExistence type="predicted"/>